<name>A0ABY5A2F8_9GAMM</name>
<organism evidence="1 2">
    <name type="scientific">Ectopseudomonas hydrolytica</name>
    <dbReference type="NCBI Taxonomy" id="2493633"/>
    <lineage>
        <taxon>Bacteria</taxon>
        <taxon>Pseudomonadati</taxon>
        <taxon>Pseudomonadota</taxon>
        <taxon>Gammaproteobacteria</taxon>
        <taxon>Pseudomonadales</taxon>
        <taxon>Pseudomonadaceae</taxon>
        <taxon>Ectopseudomonas</taxon>
    </lineage>
</organism>
<reference evidence="1" key="1">
    <citation type="submission" date="2022-06" db="EMBL/GenBank/DDBJ databases">
        <title>Complete genome of Pseudomonas hydrolytica DSWY01T.</title>
        <authorList>
            <person name="Jung J."/>
            <person name="Jeon C.O."/>
        </authorList>
    </citation>
    <scope>NUCLEOTIDE SEQUENCE</scope>
    <source>
        <strain evidence="1">DSWY01</strain>
    </source>
</reference>
<dbReference type="EMBL" id="CP099397">
    <property type="protein sequence ID" value="USR37856.1"/>
    <property type="molecule type" value="Genomic_DNA"/>
</dbReference>
<dbReference type="GeneID" id="300082171"/>
<sequence>MMLTHVVMPNEPDIIKKLLITLTPVSGYIELSDVRGYVSSPKLAEIYVRGQYSDGLVAVGDTYLEARTMLADRAQRTYAAPILRLDEFLASKKVIDEPDFRDTDATRIEVWSFDPATLCHEALTLAIALSYTPREFMENERAAGAVNELIKPLGFIVPEREY</sequence>
<protein>
    <submittedName>
        <fullName evidence="1">Uncharacterized protein</fullName>
    </submittedName>
</protein>
<evidence type="ECO:0000313" key="1">
    <source>
        <dbReference type="EMBL" id="USR37856.1"/>
    </source>
</evidence>
<keyword evidence="2" id="KW-1185">Reference proteome</keyword>
<evidence type="ECO:0000313" key="2">
    <source>
        <dbReference type="Proteomes" id="UP001054897"/>
    </source>
</evidence>
<proteinExistence type="predicted"/>
<accession>A0ABY5A2F8</accession>
<dbReference type="RefSeq" id="WP_129482253.1">
    <property type="nucleotide sequence ID" value="NZ_CP099397.1"/>
</dbReference>
<gene>
    <name evidence="1" type="ORF">L1F06_014345</name>
</gene>
<dbReference type="Proteomes" id="UP001054897">
    <property type="component" value="Chromosome"/>
</dbReference>